<protein>
    <submittedName>
        <fullName evidence="1">Uncharacterized protein</fullName>
    </submittedName>
</protein>
<gene>
    <name evidence="1" type="ORF">GCM10007384_03910</name>
</gene>
<sequence>MLSSIIHTLSNEEKRRFINLLRQKNKRSDTKNIQLFKLLDSTTTHKDLDILIYGKKAKGAYHALCKRLHDTLIDFIASKSFEEETSEEMETIRLLRVSRIFFEQKQYKIAFKTIKKAEQKAKEYALFSILNEIYYTQIQYAHLNTSTSLEALLIHFKNNKKSLQQEENLNLFYATVQHELIQQKKDVVPIIKGTLSKFGLSITQDFTFRSLFKILEITNKTAYVTRDYHTILPFVEETYKQIDTKENLIDKHLFYHIQILYYVANSYFRNKNFKTSMLYLQSMQEQMQKYQQKYHKQFYPQYILVQSLNLNYTGKAKKAITMLDAFDYEKHKDQISYVLDIKLSLIVFYFQQQQFKEALNTINDFYHSDIWYTEKAGIAWVIKKNLIEILLHIELDHIEVVESRIASFKKKHKLYLKNNEDTRVLSFLKLATAYYNKPEIATTTVFKDKILQTLTTSTSQKEDIFDMSFYAWIKSKIFDTDLYKTTLDLVTINSTKGLS</sequence>
<dbReference type="RefSeq" id="WP_027410886.1">
    <property type="nucleotide sequence ID" value="NZ_BMWS01000002.1"/>
</dbReference>
<proteinExistence type="predicted"/>
<comment type="caution">
    <text evidence="1">The sequence shown here is derived from an EMBL/GenBank/DDBJ whole genome shotgun (WGS) entry which is preliminary data.</text>
</comment>
<organism evidence="1 2">
    <name type="scientific">Aquimarina muelleri</name>
    <dbReference type="NCBI Taxonomy" id="279356"/>
    <lineage>
        <taxon>Bacteria</taxon>
        <taxon>Pseudomonadati</taxon>
        <taxon>Bacteroidota</taxon>
        <taxon>Flavobacteriia</taxon>
        <taxon>Flavobacteriales</taxon>
        <taxon>Flavobacteriaceae</taxon>
        <taxon>Aquimarina</taxon>
    </lineage>
</organism>
<evidence type="ECO:0000313" key="1">
    <source>
        <dbReference type="EMBL" id="GGX05428.1"/>
    </source>
</evidence>
<name>A0A918N1U0_9FLAO</name>
<evidence type="ECO:0000313" key="2">
    <source>
        <dbReference type="Proteomes" id="UP000601108"/>
    </source>
</evidence>
<dbReference type="EMBL" id="BMWS01000002">
    <property type="protein sequence ID" value="GGX05428.1"/>
    <property type="molecule type" value="Genomic_DNA"/>
</dbReference>
<keyword evidence="2" id="KW-1185">Reference proteome</keyword>
<accession>A0A918N1U0</accession>
<dbReference type="AlphaFoldDB" id="A0A918N1U0"/>
<dbReference type="Proteomes" id="UP000601108">
    <property type="component" value="Unassembled WGS sequence"/>
</dbReference>
<reference evidence="1 2" key="1">
    <citation type="journal article" date="2014" name="Int. J. Syst. Evol. Microbiol.">
        <title>Complete genome sequence of Corynebacterium casei LMG S-19264T (=DSM 44701T), isolated from a smear-ripened cheese.</title>
        <authorList>
            <consortium name="US DOE Joint Genome Institute (JGI-PGF)"/>
            <person name="Walter F."/>
            <person name="Albersmeier A."/>
            <person name="Kalinowski J."/>
            <person name="Ruckert C."/>
        </authorList>
    </citation>
    <scope>NUCLEOTIDE SEQUENCE [LARGE SCALE GENOMIC DNA]</scope>
    <source>
        <strain evidence="1 2">KCTC 12285</strain>
    </source>
</reference>